<dbReference type="InterPro" id="IPR036396">
    <property type="entry name" value="Cyt_P450_sf"/>
</dbReference>
<proteinExistence type="inferred from homology"/>
<sequence>MTDVRDRELPRFSLDDAALLRDPYPVYRRLRAAGPLCRGGPAQWVVTRYDEVSRLLKDRRLGRAFPVEFQEMSVGAGPAVDFLRGIVIDRDPPDHTRLRRLLTKALPPTAVRTLSGLIGDLVDELLTAAEERGSFDAVTDLAQPLPVLVMSTLLGIPHSDRAEVMRRSLDVAKAFAVFIPEEERAAAHDGVRWLRAYLRGLLRERLADPGDDLLSAIALARDDEHRPLTEEETVDNALFLYYAGFETTTNLIATGCHALIHHPDEQRRLRADRTLMPTALEEFLRWDAPIHTTTRLTLEPVEVGGRTIRPNRVVVLLLASANFDERQFTDPERLDLARRPNAHLSFGGGAHHCLGAMLARVEGAAVFGRLLDRPGLLEPAGEADWQPSAAGFRFPFCAYRSIPVARTT</sequence>
<dbReference type="SUPFAM" id="SSF48264">
    <property type="entry name" value="Cytochrome P450"/>
    <property type="match status" value="1"/>
</dbReference>
<dbReference type="Pfam" id="PF00067">
    <property type="entry name" value="p450"/>
    <property type="match status" value="1"/>
</dbReference>
<dbReference type="PRINTS" id="PR00359">
    <property type="entry name" value="BP450"/>
</dbReference>
<dbReference type="RefSeq" id="WP_229892161.1">
    <property type="nucleotide sequence ID" value="NZ_BMUU01000001.1"/>
</dbReference>
<evidence type="ECO:0000313" key="4">
    <source>
        <dbReference type="Proteomes" id="UP000600946"/>
    </source>
</evidence>
<keyword evidence="4" id="KW-1185">Reference proteome</keyword>
<comment type="similarity">
    <text evidence="1 2">Belongs to the cytochrome P450 family.</text>
</comment>
<gene>
    <name evidence="3" type="ORF">GCM10010326_08540</name>
</gene>
<dbReference type="EMBL" id="BMUU01000001">
    <property type="protein sequence ID" value="GGY18229.1"/>
    <property type="molecule type" value="Genomic_DNA"/>
</dbReference>
<name>A0ABQ2ZLY8_9ACTN</name>
<dbReference type="PANTHER" id="PTHR46696:SF1">
    <property type="entry name" value="CYTOCHROME P450 YJIB-RELATED"/>
    <property type="match status" value="1"/>
</dbReference>
<evidence type="ECO:0000313" key="3">
    <source>
        <dbReference type="EMBL" id="GGY18229.1"/>
    </source>
</evidence>
<keyword evidence="2" id="KW-0560">Oxidoreductase</keyword>
<evidence type="ECO:0000256" key="1">
    <source>
        <dbReference type="ARBA" id="ARBA00010617"/>
    </source>
</evidence>
<keyword evidence="2" id="KW-0349">Heme</keyword>
<reference evidence="4" key="1">
    <citation type="journal article" date="2019" name="Int. J. Syst. Evol. Microbiol.">
        <title>The Global Catalogue of Microorganisms (GCM) 10K type strain sequencing project: providing services to taxonomists for standard genome sequencing and annotation.</title>
        <authorList>
            <consortium name="The Broad Institute Genomics Platform"/>
            <consortium name="The Broad Institute Genome Sequencing Center for Infectious Disease"/>
            <person name="Wu L."/>
            <person name="Ma J."/>
        </authorList>
    </citation>
    <scope>NUCLEOTIDE SEQUENCE [LARGE SCALE GENOMIC DNA]</scope>
    <source>
        <strain evidence="4">JCM 4594</strain>
    </source>
</reference>
<keyword evidence="2" id="KW-0503">Monooxygenase</keyword>
<dbReference type="PANTHER" id="PTHR46696">
    <property type="entry name" value="P450, PUTATIVE (EUROFUNG)-RELATED"/>
    <property type="match status" value="1"/>
</dbReference>
<dbReference type="InterPro" id="IPR001128">
    <property type="entry name" value="Cyt_P450"/>
</dbReference>
<dbReference type="InterPro" id="IPR002397">
    <property type="entry name" value="Cyt_P450_B"/>
</dbReference>
<evidence type="ECO:0000256" key="2">
    <source>
        <dbReference type="RuleBase" id="RU000461"/>
    </source>
</evidence>
<dbReference type="CDD" id="cd20625">
    <property type="entry name" value="CYP164-like"/>
    <property type="match status" value="1"/>
</dbReference>
<comment type="caution">
    <text evidence="3">The sequence shown here is derived from an EMBL/GenBank/DDBJ whole genome shotgun (WGS) entry which is preliminary data.</text>
</comment>
<protein>
    <submittedName>
        <fullName evidence="3">Cytochrome P450</fullName>
    </submittedName>
</protein>
<dbReference type="Gene3D" id="1.10.630.10">
    <property type="entry name" value="Cytochrome P450"/>
    <property type="match status" value="1"/>
</dbReference>
<dbReference type="PROSITE" id="PS00086">
    <property type="entry name" value="CYTOCHROME_P450"/>
    <property type="match status" value="1"/>
</dbReference>
<keyword evidence="2" id="KW-0479">Metal-binding</keyword>
<accession>A0ABQ2ZLY8</accession>
<dbReference type="GeneID" id="96288864"/>
<organism evidence="3 4">
    <name type="scientific">Streptomyces xanthochromogenes</name>
    <dbReference type="NCBI Taxonomy" id="67384"/>
    <lineage>
        <taxon>Bacteria</taxon>
        <taxon>Bacillati</taxon>
        <taxon>Actinomycetota</taxon>
        <taxon>Actinomycetes</taxon>
        <taxon>Kitasatosporales</taxon>
        <taxon>Streptomycetaceae</taxon>
        <taxon>Streptomyces</taxon>
    </lineage>
</organism>
<dbReference type="InterPro" id="IPR017972">
    <property type="entry name" value="Cyt_P450_CS"/>
</dbReference>
<dbReference type="Proteomes" id="UP000600946">
    <property type="component" value="Unassembled WGS sequence"/>
</dbReference>
<keyword evidence="2" id="KW-0408">Iron</keyword>